<protein>
    <submittedName>
        <fullName evidence="1">Uncharacterized protein</fullName>
    </submittedName>
</protein>
<comment type="caution">
    <text evidence="1">The sequence shown here is derived from an EMBL/GenBank/DDBJ whole genome shotgun (WGS) entry which is preliminary data.</text>
</comment>
<proteinExistence type="predicted"/>
<evidence type="ECO:0000313" key="1">
    <source>
        <dbReference type="EMBL" id="GJN28686.1"/>
    </source>
</evidence>
<reference evidence="1" key="1">
    <citation type="journal article" date="2018" name="DNA Res.">
        <title>Multiple hybrid de novo genome assembly of finger millet, an orphan allotetraploid crop.</title>
        <authorList>
            <person name="Hatakeyama M."/>
            <person name="Aluri S."/>
            <person name="Balachadran M.T."/>
            <person name="Sivarajan S.R."/>
            <person name="Patrignani A."/>
            <person name="Gruter S."/>
            <person name="Poveda L."/>
            <person name="Shimizu-Inatsugi R."/>
            <person name="Baeten J."/>
            <person name="Francoijs K.J."/>
            <person name="Nataraja K.N."/>
            <person name="Reddy Y.A.N."/>
            <person name="Phadnis S."/>
            <person name="Ravikumar R.L."/>
            <person name="Schlapbach R."/>
            <person name="Sreeman S.M."/>
            <person name="Shimizu K.K."/>
        </authorList>
    </citation>
    <scope>NUCLEOTIDE SEQUENCE</scope>
</reference>
<accession>A0AAV5F1F9</accession>
<dbReference type="PANTHER" id="PTHR33074">
    <property type="entry name" value="EXPRESSED PROTEIN-RELATED"/>
    <property type="match status" value="1"/>
</dbReference>
<dbReference type="EMBL" id="BQKI01000080">
    <property type="protein sequence ID" value="GJN28686.1"/>
    <property type="molecule type" value="Genomic_DNA"/>
</dbReference>
<name>A0AAV5F1F9_ELECO</name>
<dbReference type="PANTHER" id="PTHR33074:SF76">
    <property type="entry name" value="OS11G0569701 PROTEIN"/>
    <property type="match status" value="1"/>
</dbReference>
<keyword evidence="2" id="KW-1185">Reference proteome</keyword>
<dbReference type="Proteomes" id="UP001054889">
    <property type="component" value="Unassembled WGS sequence"/>
</dbReference>
<evidence type="ECO:0000313" key="2">
    <source>
        <dbReference type="Proteomes" id="UP001054889"/>
    </source>
</evidence>
<organism evidence="1 2">
    <name type="scientific">Eleusine coracana subsp. coracana</name>
    <dbReference type="NCBI Taxonomy" id="191504"/>
    <lineage>
        <taxon>Eukaryota</taxon>
        <taxon>Viridiplantae</taxon>
        <taxon>Streptophyta</taxon>
        <taxon>Embryophyta</taxon>
        <taxon>Tracheophyta</taxon>
        <taxon>Spermatophyta</taxon>
        <taxon>Magnoliopsida</taxon>
        <taxon>Liliopsida</taxon>
        <taxon>Poales</taxon>
        <taxon>Poaceae</taxon>
        <taxon>PACMAD clade</taxon>
        <taxon>Chloridoideae</taxon>
        <taxon>Cynodonteae</taxon>
        <taxon>Eleusininae</taxon>
        <taxon>Eleusine</taxon>
    </lineage>
</organism>
<reference evidence="1" key="2">
    <citation type="submission" date="2021-12" db="EMBL/GenBank/DDBJ databases">
        <title>Resequencing data analysis of finger millet.</title>
        <authorList>
            <person name="Hatakeyama M."/>
            <person name="Aluri S."/>
            <person name="Balachadran M.T."/>
            <person name="Sivarajan S.R."/>
            <person name="Poveda L."/>
            <person name="Shimizu-Inatsugi R."/>
            <person name="Schlapbach R."/>
            <person name="Sreeman S.M."/>
            <person name="Shimizu K.K."/>
        </authorList>
    </citation>
    <scope>NUCLEOTIDE SEQUENCE</scope>
</reference>
<sequence length="166" mass="18054">MEEVEATQQSSISWYPPWVLFEPYADLDTTGSYSSTADPNTTLVVARTSRGHPIGVSLSLASPPAESRVCIHFPKGSDPPKHSNEVIAAHGDSVLIRVAPEQGYDKPHDYFVYNAGTAASKSSSQRPPSLSLLPPSYVVKEHRLLHHNCRLIGVLVHLITVVFVGV</sequence>
<gene>
    <name evidence="1" type="primary">gb16843</name>
    <name evidence="1" type="ORF">PR202_gb16843</name>
</gene>
<dbReference type="AlphaFoldDB" id="A0AAV5F1F9"/>